<dbReference type="PANTHER" id="PTHR30224">
    <property type="entry name" value="ELECTRON TRANSPORT PROTEIN"/>
    <property type="match status" value="1"/>
</dbReference>
<dbReference type="GO" id="GO:0003677">
    <property type="term" value="F:DNA binding"/>
    <property type="evidence" value="ECO:0007669"/>
    <property type="project" value="InterPro"/>
</dbReference>
<protein>
    <submittedName>
        <fullName evidence="7">4Fe-4S binding protein</fullName>
    </submittedName>
</protein>
<name>A0A974SNJ7_9RHOO</name>
<gene>
    <name evidence="7" type="ORF">IWH25_15055</name>
</gene>
<evidence type="ECO:0000256" key="5">
    <source>
        <dbReference type="SAM" id="SignalP"/>
    </source>
</evidence>
<keyword evidence="5" id="KW-0732">Signal</keyword>
<feature type="domain" description="FMN-binding" evidence="6">
    <location>
        <begin position="86"/>
        <end position="180"/>
    </location>
</feature>
<evidence type="ECO:0000256" key="1">
    <source>
        <dbReference type="ARBA" id="ARBA00004236"/>
    </source>
</evidence>
<keyword evidence="4" id="KW-0812">Transmembrane</keyword>
<dbReference type="SUPFAM" id="SSF54862">
    <property type="entry name" value="4Fe-4S ferredoxins"/>
    <property type="match status" value="1"/>
</dbReference>
<evidence type="ECO:0000256" key="2">
    <source>
        <dbReference type="ARBA" id="ARBA00022475"/>
    </source>
</evidence>
<keyword evidence="2" id="KW-1003">Cell membrane</keyword>
<feature type="transmembrane region" description="Helical" evidence="4">
    <location>
        <begin position="482"/>
        <end position="505"/>
    </location>
</feature>
<evidence type="ECO:0000313" key="7">
    <source>
        <dbReference type="EMBL" id="QRJ63053.1"/>
    </source>
</evidence>
<feature type="signal peptide" evidence="5">
    <location>
        <begin position="1"/>
        <end position="31"/>
    </location>
</feature>
<dbReference type="InterPro" id="IPR052378">
    <property type="entry name" value="NosR_regulator"/>
</dbReference>
<evidence type="ECO:0000259" key="6">
    <source>
        <dbReference type="SMART" id="SM00900"/>
    </source>
</evidence>
<dbReference type="Pfam" id="PF12801">
    <property type="entry name" value="Fer4_5"/>
    <property type="match status" value="2"/>
</dbReference>
<dbReference type="RefSeq" id="WP_203386581.1">
    <property type="nucleotide sequence ID" value="NZ_CP064781.1"/>
</dbReference>
<accession>A0A974SNJ7</accession>
<dbReference type="GO" id="GO:0010181">
    <property type="term" value="F:FMN binding"/>
    <property type="evidence" value="ECO:0007669"/>
    <property type="project" value="InterPro"/>
</dbReference>
<feature type="transmembrane region" description="Helical" evidence="4">
    <location>
        <begin position="411"/>
        <end position="430"/>
    </location>
</feature>
<evidence type="ECO:0000256" key="4">
    <source>
        <dbReference type="SAM" id="Phobius"/>
    </source>
</evidence>
<dbReference type="KEGG" id="ares:IWH25_15055"/>
<dbReference type="InterPro" id="IPR007329">
    <property type="entry name" value="FMN-bd"/>
</dbReference>
<evidence type="ECO:0000256" key="3">
    <source>
        <dbReference type="ARBA" id="ARBA00023136"/>
    </source>
</evidence>
<dbReference type="GO" id="GO:0045893">
    <property type="term" value="P:positive regulation of DNA-templated transcription"/>
    <property type="evidence" value="ECO:0007669"/>
    <property type="project" value="InterPro"/>
</dbReference>
<dbReference type="SMART" id="SM00900">
    <property type="entry name" value="FMN_bind"/>
    <property type="match status" value="1"/>
</dbReference>
<feature type="transmembrane region" description="Helical" evidence="4">
    <location>
        <begin position="442"/>
        <end position="462"/>
    </location>
</feature>
<feature type="chain" id="PRO_5037587648" evidence="5">
    <location>
        <begin position="32"/>
        <end position="705"/>
    </location>
</feature>
<organism evidence="7 8">
    <name type="scientific">Azospira restricta</name>
    <dbReference type="NCBI Taxonomy" id="404405"/>
    <lineage>
        <taxon>Bacteria</taxon>
        <taxon>Pseudomonadati</taxon>
        <taxon>Pseudomonadota</taxon>
        <taxon>Betaproteobacteria</taxon>
        <taxon>Rhodocyclales</taxon>
        <taxon>Rhodocyclaceae</taxon>
        <taxon>Azospira</taxon>
    </lineage>
</organism>
<dbReference type="EMBL" id="CP064781">
    <property type="protein sequence ID" value="QRJ63053.1"/>
    <property type="molecule type" value="Genomic_DNA"/>
</dbReference>
<sequence>MARTSVRRCATQLLPRLAALAALLLALPAAAGVLTQADLRAFFPDAIRIEAKEEALPVWPIVKLDGPTEKVMAYAFESIDLAPIPGFAGSPFNLLIAIDRDGHFIDLRVLSQHEPVFVDGLGVEPLLRFVEQYKGRRLQQPIRIAHGARRAGSDELDGITKATASVRILNESVLAAALQVARARLGFAPAGAAREAARVRDGVFEPLDWPVLVARGDVAHLAASNAEVERLFAGSAVEGADAAALARPDDAASELWLAYLNVPTVGRNLLGEARWRQLMARLEPGQHALLVASAGRLGFIGDDFVRGGVPERLALRQNGLPIELRDLDVDLAVAGAPAFAELAAFRVAAQAGFDPARPWQLALRVERQKGIVWPERVARELVVEQRLPERFFDIPESAETRAWKAVWQNRAADLAALGALFALLAAALFAQRRLVARPQRLAAFRWAVLAATLGFVGWHAQGQLSIVNLSGPLTALVQGRDLGFVLYDPVTLAVAGFTVLTLLVWGRGTFCGWLCPFGALQEFVGKAAQALRVPQWKVPARLDRALGRIKYALLVAILAAAAFAPALADRLVEAEPFKTAITLGFDRAGPALWYALATLALGAFAYKGYCRWICPLGAALAVLARTRRWQWLPRRAECGQPCQRCRHACAYNAIEESGAIRYADCFQCLDCVAIHDDRQRCVPLILMDRHGHPVPLHGRRVRREA</sequence>
<dbReference type="AlphaFoldDB" id="A0A974SNJ7"/>
<keyword evidence="3 4" id="KW-0472">Membrane</keyword>
<feature type="transmembrane region" description="Helical" evidence="4">
    <location>
        <begin position="551"/>
        <end position="568"/>
    </location>
</feature>
<proteinExistence type="predicted"/>
<feature type="transmembrane region" description="Helical" evidence="4">
    <location>
        <begin position="588"/>
        <end position="606"/>
    </location>
</feature>
<dbReference type="InterPro" id="IPR017896">
    <property type="entry name" value="4Fe4S_Fe-S-bd"/>
</dbReference>
<dbReference type="GO" id="GO:0005886">
    <property type="term" value="C:plasma membrane"/>
    <property type="evidence" value="ECO:0007669"/>
    <property type="project" value="UniProtKB-SubCell"/>
</dbReference>
<dbReference type="PANTHER" id="PTHR30224:SF4">
    <property type="entry name" value="ELECTRON TRANSPORT PROTEIN YCCM-RELATED"/>
    <property type="match status" value="1"/>
</dbReference>
<keyword evidence="8" id="KW-1185">Reference proteome</keyword>
<evidence type="ECO:0000313" key="8">
    <source>
        <dbReference type="Proteomes" id="UP000663444"/>
    </source>
</evidence>
<dbReference type="InterPro" id="IPR011399">
    <property type="entry name" value="NosR"/>
</dbReference>
<comment type="subcellular location">
    <subcellularLocation>
        <location evidence="1">Cell membrane</location>
    </subcellularLocation>
</comment>
<dbReference type="PIRSF" id="PIRSF036354">
    <property type="entry name" value="NosR"/>
    <property type="match status" value="1"/>
</dbReference>
<keyword evidence="4" id="KW-1133">Transmembrane helix</keyword>
<reference evidence="7" key="1">
    <citation type="submission" date="2020-11" db="EMBL/GenBank/DDBJ databases">
        <title>Azospira restricta DSM 18626 genome sequence.</title>
        <authorList>
            <person name="Moe W.M."/>
        </authorList>
    </citation>
    <scope>NUCLEOTIDE SEQUENCE</scope>
    <source>
        <strain evidence="7">DSM 18626</strain>
    </source>
</reference>
<dbReference type="Proteomes" id="UP000663444">
    <property type="component" value="Chromosome"/>
</dbReference>